<reference evidence="8" key="2">
    <citation type="submission" date="2013-04" db="EMBL/GenBank/DDBJ databases">
        <title>Genomic mechanisms accounting for the adaptation to parasitism in nematode-trapping fungi.</title>
        <authorList>
            <person name="Ahren D.G."/>
        </authorList>
    </citation>
    <scope>NUCLEOTIDE SEQUENCE [LARGE SCALE GENOMIC DNA]</scope>
    <source>
        <strain evidence="8">CBS 200.50</strain>
    </source>
</reference>
<keyword evidence="4" id="KW-0963">Cytoplasm</keyword>
<dbReference type="OMA" id="DTCMETC"/>
<dbReference type="HOGENOM" id="CLU_067225_2_1_1"/>
<dbReference type="InterPro" id="IPR016069">
    <property type="entry name" value="Translin_C"/>
</dbReference>
<name>S8AGU0_DACHA</name>
<keyword evidence="8" id="KW-1185">Reference proteome</keyword>
<dbReference type="AlphaFoldDB" id="S8AGU0"/>
<dbReference type="InterPro" id="IPR016068">
    <property type="entry name" value="Translin_N"/>
</dbReference>
<dbReference type="STRING" id="1284197.S8AGU0"/>
<dbReference type="eggNOG" id="KOG3066">
    <property type="taxonomic scope" value="Eukaryota"/>
</dbReference>
<sequence>MPPTGTKRPYSGSGSGHRSGPRPPPQGSQSQTQQPAPTGPFIPMFTEFRNELDEHHDRRERIIKASRDVTAASKKIIFTLQRLRPTTLPLNEPLPYHITNEISQYESKIQTLLASILPDLQDLNGSRYQRQISPGLQEYIEAVGFRHYLLKGTAIEWEEAAWYTSGLNADEILGKKSGEEEKKEGGTEVDVEMVDAQRALSGEGPAAQEGSDGNEKKEEKTSLQGIKLSREDYVLALFDMTGEMMRFAITSIATTPLSELIPTPISEGAGEGAKNPGRSTPRALLQDLRELRLAFEGLGLGRSPFGKDAEKKLEVMQQSVQKVEYAFYGIAVRGSERPDGWIAEVDVGGGTAE</sequence>
<feature type="region of interest" description="Disordered" evidence="6">
    <location>
        <begin position="201"/>
        <end position="223"/>
    </location>
</feature>
<comment type="subcellular location">
    <subcellularLocation>
        <location evidence="2">Cytoplasm</location>
    </subcellularLocation>
    <subcellularLocation>
        <location evidence="1">Nucleus</location>
    </subcellularLocation>
</comment>
<dbReference type="GO" id="GO:0005737">
    <property type="term" value="C:cytoplasm"/>
    <property type="evidence" value="ECO:0007669"/>
    <property type="project" value="UniProtKB-SubCell"/>
</dbReference>
<gene>
    <name evidence="7" type="ORF">H072_3938</name>
</gene>
<proteinExistence type="inferred from homology"/>
<evidence type="ECO:0000313" key="8">
    <source>
        <dbReference type="Proteomes" id="UP000015100"/>
    </source>
</evidence>
<dbReference type="PANTHER" id="PTHR10741">
    <property type="entry name" value="TRANSLIN AND TRANSLIN ASSOCIATED PROTEIN X"/>
    <property type="match status" value="1"/>
</dbReference>
<dbReference type="SUPFAM" id="SSF74784">
    <property type="entry name" value="Translin"/>
    <property type="match status" value="1"/>
</dbReference>
<dbReference type="EMBL" id="AQGS01000129">
    <property type="protein sequence ID" value="EPS42109.1"/>
    <property type="molecule type" value="Genomic_DNA"/>
</dbReference>
<dbReference type="GO" id="GO:0043565">
    <property type="term" value="F:sequence-specific DNA binding"/>
    <property type="evidence" value="ECO:0007669"/>
    <property type="project" value="InterPro"/>
</dbReference>
<evidence type="ECO:0000256" key="6">
    <source>
        <dbReference type="SAM" id="MobiDB-lite"/>
    </source>
</evidence>
<dbReference type="GO" id="GO:0005634">
    <property type="term" value="C:nucleus"/>
    <property type="evidence" value="ECO:0007669"/>
    <property type="project" value="UniProtKB-SubCell"/>
</dbReference>
<evidence type="ECO:0000313" key="7">
    <source>
        <dbReference type="EMBL" id="EPS42109.1"/>
    </source>
</evidence>
<evidence type="ECO:0000256" key="2">
    <source>
        <dbReference type="ARBA" id="ARBA00004496"/>
    </source>
</evidence>
<evidence type="ECO:0008006" key="9">
    <source>
        <dbReference type="Google" id="ProtNLM"/>
    </source>
</evidence>
<comment type="caution">
    <text evidence="7">The sequence shown here is derived from an EMBL/GenBank/DDBJ whole genome shotgun (WGS) entry which is preliminary data.</text>
</comment>
<dbReference type="OrthoDB" id="31005at2759"/>
<keyword evidence="5" id="KW-0539">Nucleus</keyword>
<comment type="similarity">
    <text evidence="3">Belongs to the translin family.</text>
</comment>
<dbReference type="Gene3D" id="1.20.58.190">
    <property type="entry name" value="Translin, domain 1"/>
    <property type="match status" value="1"/>
</dbReference>
<feature type="region of interest" description="Disordered" evidence="6">
    <location>
        <begin position="1"/>
        <end position="43"/>
    </location>
</feature>
<evidence type="ECO:0000256" key="1">
    <source>
        <dbReference type="ARBA" id="ARBA00004123"/>
    </source>
</evidence>
<reference evidence="7 8" key="1">
    <citation type="journal article" date="2013" name="PLoS Genet.">
        <title>Genomic mechanisms accounting for the adaptation to parasitism in nematode-trapping fungi.</title>
        <authorList>
            <person name="Meerupati T."/>
            <person name="Andersson K.M."/>
            <person name="Friman E."/>
            <person name="Kumar D."/>
            <person name="Tunlid A."/>
            <person name="Ahren D."/>
        </authorList>
    </citation>
    <scope>NUCLEOTIDE SEQUENCE [LARGE SCALE GENOMIC DNA]</scope>
    <source>
        <strain evidence="7 8">CBS 200.50</strain>
    </source>
</reference>
<dbReference type="InterPro" id="IPR036081">
    <property type="entry name" value="Translin_sf"/>
</dbReference>
<protein>
    <recommendedName>
        <fullName evidence="9">Translin</fullName>
    </recommendedName>
</protein>
<accession>S8AGU0</accession>
<feature type="compositionally biased region" description="Low complexity" evidence="6">
    <location>
        <begin position="27"/>
        <end position="36"/>
    </location>
</feature>
<dbReference type="CDD" id="cd14820">
    <property type="entry name" value="TRAX"/>
    <property type="match status" value="1"/>
</dbReference>
<evidence type="ECO:0000256" key="3">
    <source>
        <dbReference type="ARBA" id="ARBA00005902"/>
    </source>
</evidence>
<dbReference type="InterPro" id="IPR002848">
    <property type="entry name" value="Translin_fam"/>
</dbReference>
<evidence type="ECO:0000256" key="5">
    <source>
        <dbReference type="ARBA" id="ARBA00023242"/>
    </source>
</evidence>
<evidence type="ECO:0000256" key="4">
    <source>
        <dbReference type="ARBA" id="ARBA00022490"/>
    </source>
</evidence>
<dbReference type="Proteomes" id="UP000015100">
    <property type="component" value="Unassembled WGS sequence"/>
</dbReference>
<dbReference type="Pfam" id="PF01997">
    <property type="entry name" value="Translin"/>
    <property type="match status" value="1"/>
</dbReference>
<organism evidence="7 8">
    <name type="scientific">Dactylellina haptotyla (strain CBS 200.50)</name>
    <name type="common">Nematode-trapping fungus</name>
    <name type="synonym">Monacrosporium haptotylum</name>
    <dbReference type="NCBI Taxonomy" id="1284197"/>
    <lineage>
        <taxon>Eukaryota</taxon>
        <taxon>Fungi</taxon>
        <taxon>Dikarya</taxon>
        <taxon>Ascomycota</taxon>
        <taxon>Pezizomycotina</taxon>
        <taxon>Orbiliomycetes</taxon>
        <taxon>Orbiliales</taxon>
        <taxon>Orbiliaceae</taxon>
        <taxon>Dactylellina</taxon>
    </lineage>
</organism>
<dbReference type="Gene3D" id="1.20.58.200">
    <property type="entry name" value="Translin, domain 2"/>
    <property type="match status" value="1"/>
</dbReference>